<reference evidence="2 3" key="1">
    <citation type="submission" date="2023-08" db="EMBL/GenBank/DDBJ databases">
        <title>Black Yeasts Isolated from many extreme environments.</title>
        <authorList>
            <person name="Coleine C."/>
            <person name="Stajich J.E."/>
            <person name="Selbmann L."/>
        </authorList>
    </citation>
    <scope>NUCLEOTIDE SEQUENCE [LARGE SCALE GENOMIC DNA]</scope>
    <source>
        <strain evidence="2 3">CCFEE 536</strain>
    </source>
</reference>
<feature type="compositionally biased region" description="Polar residues" evidence="1">
    <location>
        <begin position="46"/>
        <end position="62"/>
    </location>
</feature>
<feature type="compositionally biased region" description="Basic and acidic residues" evidence="1">
    <location>
        <begin position="23"/>
        <end position="43"/>
    </location>
</feature>
<comment type="caution">
    <text evidence="2">The sequence shown here is derived from an EMBL/GenBank/DDBJ whole genome shotgun (WGS) entry which is preliminary data.</text>
</comment>
<feature type="non-terminal residue" evidence="2">
    <location>
        <position position="120"/>
    </location>
</feature>
<evidence type="ECO:0000256" key="1">
    <source>
        <dbReference type="SAM" id="MobiDB-lite"/>
    </source>
</evidence>
<proteinExistence type="predicted"/>
<dbReference type="EMBL" id="JAVRRA010010655">
    <property type="protein sequence ID" value="KAK5241416.1"/>
    <property type="molecule type" value="Genomic_DNA"/>
</dbReference>
<dbReference type="Proteomes" id="UP001357485">
    <property type="component" value="Unassembled WGS sequence"/>
</dbReference>
<gene>
    <name evidence="2" type="ORF">LTR16_009402</name>
</gene>
<feature type="compositionally biased region" description="Acidic residues" evidence="1">
    <location>
        <begin position="74"/>
        <end position="92"/>
    </location>
</feature>
<evidence type="ECO:0000313" key="2">
    <source>
        <dbReference type="EMBL" id="KAK5241416.1"/>
    </source>
</evidence>
<evidence type="ECO:0000313" key="3">
    <source>
        <dbReference type="Proteomes" id="UP001357485"/>
    </source>
</evidence>
<name>A0ABR0LTQ5_9PEZI</name>
<keyword evidence="3" id="KW-1185">Reference proteome</keyword>
<protein>
    <submittedName>
        <fullName evidence="2">Uncharacterized protein</fullName>
    </submittedName>
</protein>
<organism evidence="2 3">
    <name type="scientific">Cryomyces antarcticus</name>
    <dbReference type="NCBI Taxonomy" id="329879"/>
    <lineage>
        <taxon>Eukaryota</taxon>
        <taxon>Fungi</taxon>
        <taxon>Dikarya</taxon>
        <taxon>Ascomycota</taxon>
        <taxon>Pezizomycotina</taxon>
        <taxon>Dothideomycetes</taxon>
        <taxon>Dothideomycetes incertae sedis</taxon>
        <taxon>Cryomyces</taxon>
    </lineage>
</organism>
<accession>A0ABR0LTQ5</accession>
<feature type="region of interest" description="Disordered" evidence="1">
    <location>
        <begin position="1"/>
        <end position="120"/>
    </location>
</feature>
<sequence>MSRYRHKSPNISSAGMPHSRSLRTYDLDGHHGPSHRRNEEAFQKGRLNQKTTKAATKQSSNEGSEDSAAKGGSVDEEGDGNANAEEEDDSEEPDNRAPFNKPSANAGSARKVPMHHRGTG</sequence>